<sequence length="621" mass="69334">GYIRRVWDQCRADGKPIMEESAKKAPSDHEEVRTTILRMSKKGMPISNIGDLCDVAPAEVVRILAQEEALSPLVKRLTTDPDELCCSISQARFVSPVVAADGNTYEKNFILRWFVMGGRRLSPLTGALLENVVLHPNQNMTSKVISFQEETLAEILSVAPLLLKAGCIEALENLLPRAESFVILLLNNDASARKKLLRLLSIRTRMPLLPDSLEASDSARQELHELLQVADDQIEALLSGIQESELRGLLAEIEWSMLERLQKSLKASCNPCKDWIDQEVGYKRALLFYNYFRLDLKRFDEYWQLLIENYQHAGESLLVRDTGARNRGAKAAALVLATFSDRVATPLKDIDYQVLEHAHRLLNNRAEAIDLAKRFFKYKIRIADQVAWPPASSGRIFLELAARQGDEKEQFLLLVRAYNVCASDTLIRRALLEQLHCKILEVDSFGGGTVRTTANSACSTDSSSLEELFLKVSLEEERQIPADLINKLTLKDTYLQRLNGDLLPWAQQLGHAGRPVDGARLAVLVGQRLARKGDKERAVEAFFLAFRLDSGNSDAASGLLDFAELVIAANQAASHKVVTRGRKPVPKHFAVGLGLDRKNLYKQRRCGQPKVPNLPAGPSLD</sequence>
<feature type="non-terminal residue" evidence="2">
    <location>
        <position position="1"/>
    </location>
</feature>
<dbReference type="Proteomes" id="UP001152797">
    <property type="component" value="Unassembled WGS sequence"/>
</dbReference>
<dbReference type="EMBL" id="CAMXCT010003979">
    <property type="protein sequence ID" value="CAI4007160.1"/>
    <property type="molecule type" value="Genomic_DNA"/>
</dbReference>
<gene>
    <name evidence="2" type="ORF">C1SCF055_LOCUS32731</name>
</gene>
<dbReference type="SUPFAM" id="SSF57850">
    <property type="entry name" value="RING/U-box"/>
    <property type="match status" value="1"/>
</dbReference>
<dbReference type="OrthoDB" id="10064100at2759"/>
<proteinExistence type="predicted"/>
<dbReference type="Gene3D" id="3.30.40.10">
    <property type="entry name" value="Zinc/RING finger domain, C3HC4 (zinc finger)"/>
    <property type="match status" value="1"/>
</dbReference>
<name>A0A9P1DBB3_9DINO</name>
<evidence type="ECO:0000259" key="1">
    <source>
        <dbReference type="SMART" id="SM00504"/>
    </source>
</evidence>
<keyword evidence="4" id="KW-0808">Transferase</keyword>
<protein>
    <submittedName>
        <fullName evidence="4">U-box domain-containing protein 56 (Plant U-bo x protein 56) (RING-type E3 ubiquitin transferase PUB56)</fullName>
    </submittedName>
</protein>
<dbReference type="InterPro" id="IPR013083">
    <property type="entry name" value="Znf_RING/FYVE/PHD"/>
</dbReference>
<dbReference type="EMBL" id="CAMXCT020003979">
    <property type="protein sequence ID" value="CAL1160535.1"/>
    <property type="molecule type" value="Genomic_DNA"/>
</dbReference>
<dbReference type="Pfam" id="PF04564">
    <property type="entry name" value="U-box"/>
    <property type="match status" value="1"/>
</dbReference>
<dbReference type="PANTHER" id="PTHR46573:SF1">
    <property type="entry name" value="WD REPEAT, SAM AND U-BOX DOMAIN-CONTAINING PROTEIN 1"/>
    <property type="match status" value="1"/>
</dbReference>
<evidence type="ECO:0000313" key="4">
    <source>
        <dbReference type="EMBL" id="CAL4794472.1"/>
    </source>
</evidence>
<reference evidence="2" key="1">
    <citation type="submission" date="2022-10" db="EMBL/GenBank/DDBJ databases">
        <authorList>
            <person name="Chen Y."/>
            <person name="Dougan E. K."/>
            <person name="Chan C."/>
            <person name="Rhodes N."/>
            <person name="Thang M."/>
        </authorList>
    </citation>
    <scope>NUCLEOTIDE SEQUENCE</scope>
</reference>
<dbReference type="GO" id="GO:0004842">
    <property type="term" value="F:ubiquitin-protein transferase activity"/>
    <property type="evidence" value="ECO:0007669"/>
    <property type="project" value="InterPro"/>
</dbReference>
<reference evidence="3" key="2">
    <citation type="submission" date="2024-04" db="EMBL/GenBank/DDBJ databases">
        <authorList>
            <person name="Chen Y."/>
            <person name="Shah S."/>
            <person name="Dougan E. K."/>
            <person name="Thang M."/>
            <person name="Chan C."/>
        </authorList>
    </citation>
    <scope>NUCLEOTIDE SEQUENCE [LARGE SCALE GENOMIC DNA]</scope>
</reference>
<evidence type="ECO:0000313" key="3">
    <source>
        <dbReference type="EMBL" id="CAL1160535.1"/>
    </source>
</evidence>
<comment type="caution">
    <text evidence="2">The sequence shown here is derived from an EMBL/GenBank/DDBJ whole genome shotgun (WGS) entry which is preliminary data.</text>
</comment>
<feature type="domain" description="U-box" evidence="1">
    <location>
        <begin position="83"/>
        <end position="147"/>
    </location>
</feature>
<organism evidence="2">
    <name type="scientific">Cladocopium goreaui</name>
    <dbReference type="NCBI Taxonomy" id="2562237"/>
    <lineage>
        <taxon>Eukaryota</taxon>
        <taxon>Sar</taxon>
        <taxon>Alveolata</taxon>
        <taxon>Dinophyceae</taxon>
        <taxon>Suessiales</taxon>
        <taxon>Symbiodiniaceae</taxon>
        <taxon>Cladocopium</taxon>
    </lineage>
</organism>
<dbReference type="InterPro" id="IPR003613">
    <property type="entry name" value="Ubox_domain"/>
</dbReference>
<dbReference type="InterPro" id="IPR052085">
    <property type="entry name" value="WD-SAM-U-box"/>
</dbReference>
<dbReference type="CDD" id="cd16655">
    <property type="entry name" value="RING-Ubox_WDSUB1-like"/>
    <property type="match status" value="1"/>
</dbReference>
<accession>A0A9P1DBB3</accession>
<dbReference type="EMBL" id="CAMXCT030003979">
    <property type="protein sequence ID" value="CAL4794472.1"/>
    <property type="molecule type" value="Genomic_DNA"/>
</dbReference>
<dbReference type="SMART" id="SM00504">
    <property type="entry name" value="Ubox"/>
    <property type="match status" value="1"/>
</dbReference>
<dbReference type="PANTHER" id="PTHR46573">
    <property type="entry name" value="WD REPEAT, SAM AND U-BOX DOMAIN-CONTAINING PROTEIN 1"/>
    <property type="match status" value="1"/>
</dbReference>
<dbReference type="GO" id="GO:0016567">
    <property type="term" value="P:protein ubiquitination"/>
    <property type="evidence" value="ECO:0007669"/>
    <property type="project" value="InterPro"/>
</dbReference>
<evidence type="ECO:0000313" key="5">
    <source>
        <dbReference type="Proteomes" id="UP001152797"/>
    </source>
</evidence>
<evidence type="ECO:0000313" key="2">
    <source>
        <dbReference type="EMBL" id="CAI4007160.1"/>
    </source>
</evidence>
<keyword evidence="5" id="KW-1185">Reference proteome</keyword>
<dbReference type="AlphaFoldDB" id="A0A9P1DBB3"/>